<gene>
    <name evidence="2" type="ORF">E2C01_078309</name>
</gene>
<proteinExistence type="predicted"/>
<dbReference type="EMBL" id="VSRR010062900">
    <property type="protein sequence ID" value="MPC83597.1"/>
    <property type="molecule type" value="Genomic_DNA"/>
</dbReference>
<evidence type="ECO:0000313" key="2">
    <source>
        <dbReference type="EMBL" id="MPC83597.1"/>
    </source>
</evidence>
<dbReference type="Proteomes" id="UP000324222">
    <property type="component" value="Unassembled WGS sequence"/>
</dbReference>
<organism evidence="2 3">
    <name type="scientific">Portunus trituberculatus</name>
    <name type="common">Swimming crab</name>
    <name type="synonym">Neptunus trituberculatus</name>
    <dbReference type="NCBI Taxonomy" id="210409"/>
    <lineage>
        <taxon>Eukaryota</taxon>
        <taxon>Metazoa</taxon>
        <taxon>Ecdysozoa</taxon>
        <taxon>Arthropoda</taxon>
        <taxon>Crustacea</taxon>
        <taxon>Multicrustacea</taxon>
        <taxon>Malacostraca</taxon>
        <taxon>Eumalacostraca</taxon>
        <taxon>Eucarida</taxon>
        <taxon>Decapoda</taxon>
        <taxon>Pleocyemata</taxon>
        <taxon>Brachyura</taxon>
        <taxon>Eubrachyura</taxon>
        <taxon>Portunoidea</taxon>
        <taxon>Portunidae</taxon>
        <taxon>Portuninae</taxon>
        <taxon>Portunus</taxon>
    </lineage>
</organism>
<accession>A0A5B7IPV8</accession>
<protein>
    <submittedName>
        <fullName evidence="2">Uncharacterized protein</fullName>
    </submittedName>
</protein>
<reference evidence="2 3" key="1">
    <citation type="submission" date="2019-05" db="EMBL/GenBank/DDBJ databases">
        <title>Another draft genome of Portunus trituberculatus and its Hox gene families provides insights of decapod evolution.</title>
        <authorList>
            <person name="Jeong J.-H."/>
            <person name="Song I."/>
            <person name="Kim S."/>
            <person name="Choi T."/>
            <person name="Kim D."/>
            <person name="Ryu S."/>
            <person name="Kim W."/>
        </authorList>
    </citation>
    <scope>NUCLEOTIDE SEQUENCE [LARGE SCALE GENOMIC DNA]</scope>
    <source>
        <tissue evidence="2">Muscle</tissue>
    </source>
</reference>
<evidence type="ECO:0000256" key="1">
    <source>
        <dbReference type="SAM" id="MobiDB-lite"/>
    </source>
</evidence>
<sequence>MSHCWTSIRPGGSSRRVALSHYCKLQPLTCVRRCKAGVALTIPPATQHQRDPALPGTEESTGTHKDNFNLPARLSLSAGLT</sequence>
<dbReference type="AlphaFoldDB" id="A0A5B7IPV8"/>
<evidence type="ECO:0000313" key="3">
    <source>
        <dbReference type="Proteomes" id="UP000324222"/>
    </source>
</evidence>
<comment type="caution">
    <text evidence="2">The sequence shown here is derived from an EMBL/GenBank/DDBJ whole genome shotgun (WGS) entry which is preliminary data.</text>
</comment>
<keyword evidence="3" id="KW-1185">Reference proteome</keyword>
<name>A0A5B7IPV8_PORTR</name>
<feature type="region of interest" description="Disordered" evidence="1">
    <location>
        <begin position="44"/>
        <end position="69"/>
    </location>
</feature>